<keyword evidence="5" id="KW-1185">Reference proteome</keyword>
<reference evidence="5" key="1">
    <citation type="submission" date="2016-10" db="EMBL/GenBank/DDBJ databases">
        <authorList>
            <person name="Varghese N."/>
            <person name="Submissions S."/>
        </authorList>
    </citation>
    <scope>NUCLEOTIDE SEQUENCE [LARGE SCALE GENOMIC DNA]</scope>
    <source>
        <strain evidence="5">DSM 25055</strain>
    </source>
</reference>
<organism evidence="4 5">
    <name type="scientific">Natrinema salaciae</name>
    <dbReference type="NCBI Taxonomy" id="1186196"/>
    <lineage>
        <taxon>Archaea</taxon>
        <taxon>Methanobacteriati</taxon>
        <taxon>Methanobacteriota</taxon>
        <taxon>Stenosarchaea group</taxon>
        <taxon>Halobacteria</taxon>
        <taxon>Halobacteriales</taxon>
        <taxon>Natrialbaceae</taxon>
        <taxon>Natrinema</taxon>
    </lineage>
</organism>
<dbReference type="EMBL" id="FOFD01000004">
    <property type="protein sequence ID" value="SER13224.1"/>
    <property type="molecule type" value="Genomic_DNA"/>
</dbReference>
<name>A0A1H9LP63_9EURY</name>
<dbReference type="GO" id="GO:0003824">
    <property type="term" value="F:catalytic activity"/>
    <property type="evidence" value="ECO:0007669"/>
    <property type="project" value="InterPro"/>
</dbReference>
<feature type="domain" description="Prenyltransferase alpha-alpha toroid" evidence="3">
    <location>
        <begin position="118"/>
        <end position="219"/>
    </location>
</feature>
<keyword evidence="2" id="KW-0812">Transmembrane</keyword>
<dbReference type="InterPro" id="IPR001330">
    <property type="entry name" value="Prenyltrans"/>
</dbReference>
<dbReference type="InterPro" id="IPR008930">
    <property type="entry name" value="Terpenoid_cyclase/PrenylTrfase"/>
</dbReference>
<gene>
    <name evidence="4" type="ORF">SAMN04489841_3034</name>
</gene>
<evidence type="ECO:0000256" key="2">
    <source>
        <dbReference type="SAM" id="Phobius"/>
    </source>
</evidence>
<dbReference type="SUPFAM" id="SSF48239">
    <property type="entry name" value="Terpenoid cyclases/Protein prenyltransferases"/>
    <property type="match status" value="2"/>
</dbReference>
<keyword evidence="2" id="KW-1133">Transmembrane helix</keyword>
<evidence type="ECO:0000259" key="3">
    <source>
        <dbReference type="Pfam" id="PF00432"/>
    </source>
</evidence>
<dbReference type="Proteomes" id="UP000199114">
    <property type="component" value="Unassembled WGS sequence"/>
</dbReference>
<keyword evidence="1" id="KW-0677">Repeat</keyword>
<protein>
    <recommendedName>
        <fullName evidence="3">Prenyltransferase alpha-alpha toroid domain-containing protein</fullName>
    </recommendedName>
</protein>
<dbReference type="AlphaFoldDB" id="A0A1H9LP63"/>
<feature type="domain" description="Prenyltransferase alpha-alpha toroid" evidence="3">
    <location>
        <begin position="49"/>
        <end position="86"/>
    </location>
</feature>
<evidence type="ECO:0000313" key="4">
    <source>
        <dbReference type="EMBL" id="SER13224.1"/>
    </source>
</evidence>
<evidence type="ECO:0000256" key="1">
    <source>
        <dbReference type="ARBA" id="ARBA00022737"/>
    </source>
</evidence>
<feature type="transmembrane region" description="Helical" evidence="2">
    <location>
        <begin position="9"/>
        <end position="28"/>
    </location>
</feature>
<keyword evidence="2" id="KW-0472">Membrane</keyword>
<sequence length="610" mass="68645">MRDSIPTRLIIIVVLVVGVLVPVSVMYLDDTPEERDGERALSRTQLPVAEHQRTAFIVNQSSEPNGGYTELPVQNPDLYSTYHFLAIQEHEGIDTDAAHATATEEWARELVAERFAESGPHPTSSNESVVSLSDYYYAAGILAQLSDDSAHERQVRENVSEFRLADGSYCAERLRDGACVTNSSRVLATYRAVTTLDTVDGLADDERKRTTEWVRSQWERHEIRNESSLGTEYRLLATLEALDADITEQRLYDERRSNVTEYFSGQSRPLYDNIAELENHYYLRQYYHLEDAAFNRRAIAYLNESRRADGGYNVLGYNYSDSKGTEIATRVRNAIADELEVPQRQQADIRTLLAKYRLSGGGYAPVYRQRVSAKTTHYALEIGQRFGYDERASRDRAQIDSLDESDFTRATDVESLYRHATLLEDSRSELSGAVNSTLITVFDEENRSLRDCYYAIRLSNLYEYSLNEDTIMSYVRSRQNDDGGFGSPSNTEETYYAVMIASELDATASLDPTVVDWLRNGRNESGGYHARVGGDAASVPDLYSTHASVRALSALGEKPVDPTTQRQWVDSLESPNGGFYQTKHETTTPTMQSTYWGIDLLSLLAPAAGE</sequence>
<feature type="domain" description="Prenyltransferase alpha-alpha toroid" evidence="3">
    <location>
        <begin position="341"/>
        <end position="492"/>
    </location>
</feature>
<proteinExistence type="predicted"/>
<evidence type="ECO:0000313" key="5">
    <source>
        <dbReference type="Proteomes" id="UP000199114"/>
    </source>
</evidence>
<dbReference type="Gene3D" id="1.50.10.20">
    <property type="match status" value="1"/>
</dbReference>
<dbReference type="CDD" id="cd00688">
    <property type="entry name" value="ISOPREN_C2_like"/>
    <property type="match status" value="1"/>
</dbReference>
<dbReference type="Pfam" id="PF00432">
    <property type="entry name" value="Prenyltrans"/>
    <property type="match status" value="4"/>
</dbReference>
<feature type="domain" description="Prenyltransferase alpha-alpha toroid" evidence="3">
    <location>
        <begin position="498"/>
        <end position="604"/>
    </location>
</feature>
<accession>A0A1H9LP63</accession>
<dbReference type="STRING" id="1186196.SAMN04489841_3034"/>